<evidence type="ECO:0000313" key="2">
    <source>
        <dbReference type="Proteomes" id="UP000807469"/>
    </source>
</evidence>
<dbReference type="OrthoDB" id="2745898at2759"/>
<evidence type="ECO:0000313" key="1">
    <source>
        <dbReference type="EMBL" id="KAF9473818.1"/>
    </source>
</evidence>
<comment type="caution">
    <text evidence="1">The sequence shown here is derived from an EMBL/GenBank/DDBJ whole genome shotgun (WGS) entry which is preliminary data.</text>
</comment>
<gene>
    <name evidence="1" type="ORF">BDN70DRAFT_963436</name>
</gene>
<dbReference type="EMBL" id="MU155414">
    <property type="protein sequence ID" value="KAF9473818.1"/>
    <property type="molecule type" value="Genomic_DNA"/>
</dbReference>
<accession>A0A9P5YRL3</accession>
<sequence>MLPRLQSFRLDARDMEWNHIRSSFVQIFNISTFSVLLVMNIKNLIPADLALCKSLEKLLLRRTTFSTSHSESDTPRIPLRIRYLYVENGCIAEPVNLRDLRCMDGTAFFDLSKLIFLWMEISSLDDADSARTLLHTYGRDTFIPINLSNIAALKTLKRLAFDGFLQFGDPYLCLTDELMNMASKNVLEEILITIHAFQDNRNAVGNWEWGKLDEVFQHPGWPDLRYVSLNIVTFNRNTDNSDYTLAEHRELAKLHFPKLSASKSVIFMLSIR</sequence>
<protein>
    <submittedName>
        <fullName evidence="1">Uncharacterized protein</fullName>
    </submittedName>
</protein>
<keyword evidence="2" id="KW-1185">Reference proteome</keyword>
<reference evidence="1" key="1">
    <citation type="submission" date="2020-11" db="EMBL/GenBank/DDBJ databases">
        <authorList>
            <consortium name="DOE Joint Genome Institute"/>
            <person name="Ahrendt S."/>
            <person name="Riley R."/>
            <person name="Andreopoulos W."/>
            <person name="Labutti K."/>
            <person name="Pangilinan J."/>
            <person name="Ruiz-Duenas F.J."/>
            <person name="Barrasa J.M."/>
            <person name="Sanchez-Garcia M."/>
            <person name="Camarero S."/>
            <person name="Miyauchi S."/>
            <person name="Serrano A."/>
            <person name="Linde D."/>
            <person name="Babiker R."/>
            <person name="Drula E."/>
            <person name="Ayuso-Fernandez I."/>
            <person name="Pacheco R."/>
            <person name="Padilla G."/>
            <person name="Ferreira P."/>
            <person name="Barriuso J."/>
            <person name="Kellner H."/>
            <person name="Castanera R."/>
            <person name="Alfaro M."/>
            <person name="Ramirez L."/>
            <person name="Pisabarro A.G."/>
            <person name="Kuo A."/>
            <person name="Tritt A."/>
            <person name="Lipzen A."/>
            <person name="He G."/>
            <person name="Yan M."/>
            <person name="Ng V."/>
            <person name="Cullen D."/>
            <person name="Martin F."/>
            <person name="Rosso M.-N."/>
            <person name="Henrissat B."/>
            <person name="Hibbett D."/>
            <person name="Martinez A.T."/>
            <person name="Grigoriev I.V."/>
        </authorList>
    </citation>
    <scope>NUCLEOTIDE SEQUENCE</scope>
    <source>
        <strain evidence="1">CIRM-BRFM 674</strain>
    </source>
</reference>
<proteinExistence type="predicted"/>
<name>A0A9P5YRL3_9AGAR</name>
<organism evidence="1 2">
    <name type="scientific">Pholiota conissans</name>
    <dbReference type="NCBI Taxonomy" id="109636"/>
    <lineage>
        <taxon>Eukaryota</taxon>
        <taxon>Fungi</taxon>
        <taxon>Dikarya</taxon>
        <taxon>Basidiomycota</taxon>
        <taxon>Agaricomycotina</taxon>
        <taxon>Agaricomycetes</taxon>
        <taxon>Agaricomycetidae</taxon>
        <taxon>Agaricales</taxon>
        <taxon>Agaricineae</taxon>
        <taxon>Strophariaceae</taxon>
        <taxon>Pholiota</taxon>
    </lineage>
</organism>
<dbReference type="AlphaFoldDB" id="A0A9P5YRL3"/>
<dbReference type="Proteomes" id="UP000807469">
    <property type="component" value="Unassembled WGS sequence"/>
</dbReference>